<gene>
    <name evidence="6" type="ORF">S06H3_14947</name>
</gene>
<dbReference type="InterPro" id="IPR006134">
    <property type="entry name" value="DNA-dir_DNA_pol_B_multi_dom"/>
</dbReference>
<dbReference type="PANTHER" id="PTHR10322">
    <property type="entry name" value="DNA POLYMERASE CATALYTIC SUBUNIT"/>
    <property type="match status" value="1"/>
</dbReference>
<evidence type="ECO:0000259" key="5">
    <source>
        <dbReference type="Pfam" id="PF00136"/>
    </source>
</evidence>
<evidence type="ECO:0000256" key="4">
    <source>
        <dbReference type="ARBA" id="ARBA00022932"/>
    </source>
</evidence>
<dbReference type="GO" id="GO:0000166">
    <property type="term" value="F:nucleotide binding"/>
    <property type="evidence" value="ECO:0007669"/>
    <property type="project" value="InterPro"/>
</dbReference>
<protein>
    <recommendedName>
        <fullName evidence="1">DNA-directed DNA polymerase</fullName>
        <ecNumber evidence="1">2.7.7.7</ecNumber>
    </recommendedName>
</protein>
<sequence length="226" mass="26096">TGAFDLGEVPEVSQLLAYFDEKLPDEMNLEFVDLALRIVFAPETKKRYSYYSALTKELKIVGFEAIRSDTSPFAKKTQKLALKYLLEKGDVEQAKEKVIKKCLDFKNTKGEELIEQTIIYGPIRRNPKDYKSKTSAIGALEHFALNYGENIDNLWKEYNRFPFVIARGDSALYKRSRHPTLITPEEVDVNHYINEALRDVNRIGLQIEMKDIKPPSQKTLDFILKK</sequence>
<dbReference type="EMBL" id="BARV01007331">
    <property type="protein sequence ID" value="GAI06488.1"/>
    <property type="molecule type" value="Genomic_DNA"/>
</dbReference>
<dbReference type="InterPro" id="IPR043502">
    <property type="entry name" value="DNA/RNA_pol_sf"/>
</dbReference>
<evidence type="ECO:0000256" key="2">
    <source>
        <dbReference type="ARBA" id="ARBA00022679"/>
    </source>
</evidence>
<comment type="caution">
    <text evidence="6">The sequence shown here is derived from an EMBL/GenBank/DDBJ whole genome shotgun (WGS) entry which is preliminary data.</text>
</comment>
<name>X1KIJ6_9ZZZZ</name>
<reference evidence="6" key="1">
    <citation type="journal article" date="2014" name="Front. Microbiol.">
        <title>High frequency of phylogenetically diverse reductive dehalogenase-homologous genes in deep subseafloor sedimentary metagenomes.</title>
        <authorList>
            <person name="Kawai M."/>
            <person name="Futagami T."/>
            <person name="Toyoda A."/>
            <person name="Takaki Y."/>
            <person name="Nishi S."/>
            <person name="Hori S."/>
            <person name="Arai W."/>
            <person name="Tsubouchi T."/>
            <person name="Morono Y."/>
            <person name="Uchiyama I."/>
            <person name="Ito T."/>
            <person name="Fujiyama A."/>
            <person name="Inagaki F."/>
            <person name="Takami H."/>
        </authorList>
    </citation>
    <scope>NUCLEOTIDE SEQUENCE</scope>
    <source>
        <strain evidence="6">Expedition CK06-06</strain>
    </source>
</reference>
<keyword evidence="4" id="KW-0239">DNA-directed DNA polymerase</keyword>
<dbReference type="InterPro" id="IPR042087">
    <property type="entry name" value="DNA_pol_B_thumb"/>
</dbReference>
<accession>X1KIJ6</accession>
<dbReference type="AlphaFoldDB" id="X1KIJ6"/>
<dbReference type="GO" id="GO:0006261">
    <property type="term" value="P:DNA-templated DNA replication"/>
    <property type="evidence" value="ECO:0007669"/>
    <property type="project" value="TreeGrafter"/>
</dbReference>
<dbReference type="SUPFAM" id="SSF56672">
    <property type="entry name" value="DNA/RNA polymerases"/>
    <property type="match status" value="1"/>
</dbReference>
<evidence type="ECO:0000313" key="6">
    <source>
        <dbReference type="EMBL" id="GAI06488.1"/>
    </source>
</evidence>
<feature type="non-terminal residue" evidence="6">
    <location>
        <position position="1"/>
    </location>
</feature>
<organism evidence="6">
    <name type="scientific">marine sediment metagenome</name>
    <dbReference type="NCBI Taxonomy" id="412755"/>
    <lineage>
        <taxon>unclassified sequences</taxon>
        <taxon>metagenomes</taxon>
        <taxon>ecological metagenomes</taxon>
    </lineage>
</organism>
<dbReference type="InterPro" id="IPR050240">
    <property type="entry name" value="DNA_pol_type-B"/>
</dbReference>
<feature type="domain" description="DNA-directed DNA polymerase family B multifunctional" evidence="5">
    <location>
        <begin position="44"/>
        <end position="203"/>
    </location>
</feature>
<keyword evidence="3" id="KW-0548">Nucleotidyltransferase</keyword>
<dbReference type="Gene3D" id="1.10.132.60">
    <property type="entry name" value="DNA polymerase family B, C-terminal domain"/>
    <property type="match status" value="1"/>
</dbReference>
<dbReference type="GO" id="GO:0003887">
    <property type="term" value="F:DNA-directed DNA polymerase activity"/>
    <property type="evidence" value="ECO:0007669"/>
    <property type="project" value="UniProtKB-KW"/>
</dbReference>
<evidence type="ECO:0000256" key="1">
    <source>
        <dbReference type="ARBA" id="ARBA00012417"/>
    </source>
</evidence>
<keyword evidence="2" id="KW-0808">Transferase</keyword>
<dbReference type="GO" id="GO:0003677">
    <property type="term" value="F:DNA binding"/>
    <property type="evidence" value="ECO:0007669"/>
    <property type="project" value="InterPro"/>
</dbReference>
<evidence type="ECO:0000256" key="3">
    <source>
        <dbReference type="ARBA" id="ARBA00022695"/>
    </source>
</evidence>
<dbReference type="PANTHER" id="PTHR10322:SF23">
    <property type="entry name" value="DNA POLYMERASE DELTA CATALYTIC SUBUNIT"/>
    <property type="match status" value="1"/>
</dbReference>
<dbReference type="Pfam" id="PF00136">
    <property type="entry name" value="DNA_pol_B"/>
    <property type="match status" value="1"/>
</dbReference>
<dbReference type="EC" id="2.7.7.7" evidence="1"/>
<proteinExistence type="predicted"/>